<name>A0AAV6ISA8_9ERIC</name>
<feature type="compositionally biased region" description="Low complexity" evidence="1">
    <location>
        <begin position="63"/>
        <end position="75"/>
    </location>
</feature>
<keyword evidence="3" id="KW-1185">Reference proteome</keyword>
<dbReference type="Proteomes" id="UP000823749">
    <property type="component" value="Chromosome 9"/>
</dbReference>
<dbReference type="InterPro" id="IPR012340">
    <property type="entry name" value="NA-bd_OB-fold"/>
</dbReference>
<evidence type="ECO:0000256" key="1">
    <source>
        <dbReference type="SAM" id="MobiDB-lite"/>
    </source>
</evidence>
<gene>
    <name evidence="2" type="ORF">RHGRI_026051</name>
</gene>
<evidence type="ECO:0000313" key="3">
    <source>
        <dbReference type="Proteomes" id="UP000823749"/>
    </source>
</evidence>
<dbReference type="AlphaFoldDB" id="A0AAV6ISA8"/>
<protein>
    <submittedName>
        <fullName evidence="2">Uncharacterized protein</fullName>
    </submittedName>
</protein>
<dbReference type="SUPFAM" id="SSF50249">
    <property type="entry name" value="Nucleic acid-binding proteins"/>
    <property type="match status" value="1"/>
</dbReference>
<evidence type="ECO:0000313" key="2">
    <source>
        <dbReference type="EMBL" id="KAG5531307.1"/>
    </source>
</evidence>
<feature type="region of interest" description="Disordered" evidence="1">
    <location>
        <begin position="54"/>
        <end position="82"/>
    </location>
</feature>
<reference evidence="2" key="1">
    <citation type="submission" date="2020-08" db="EMBL/GenBank/DDBJ databases">
        <title>Plant Genome Project.</title>
        <authorList>
            <person name="Zhang R.-G."/>
        </authorList>
    </citation>
    <scope>NUCLEOTIDE SEQUENCE</scope>
    <source>
        <strain evidence="2">WSP0</strain>
        <tissue evidence="2">Leaf</tissue>
    </source>
</reference>
<proteinExistence type="predicted"/>
<accession>A0AAV6ISA8</accession>
<sequence length="82" mass="8994">MQTQYLNVQGIAKVTDFAQSFYYLACSICKRATNAYGNGDFWCNYCAKKVPALTSKRGEHESSSSTSAPTTEEAPNSPSKNK</sequence>
<dbReference type="EMBL" id="JACTNZ010000009">
    <property type="protein sequence ID" value="KAG5531307.1"/>
    <property type="molecule type" value="Genomic_DNA"/>
</dbReference>
<comment type="caution">
    <text evidence="2">The sequence shown here is derived from an EMBL/GenBank/DDBJ whole genome shotgun (WGS) entry which is preliminary data.</text>
</comment>
<organism evidence="2 3">
    <name type="scientific">Rhododendron griersonianum</name>
    <dbReference type="NCBI Taxonomy" id="479676"/>
    <lineage>
        <taxon>Eukaryota</taxon>
        <taxon>Viridiplantae</taxon>
        <taxon>Streptophyta</taxon>
        <taxon>Embryophyta</taxon>
        <taxon>Tracheophyta</taxon>
        <taxon>Spermatophyta</taxon>
        <taxon>Magnoliopsida</taxon>
        <taxon>eudicotyledons</taxon>
        <taxon>Gunneridae</taxon>
        <taxon>Pentapetalae</taxon>
        <taxon>asterids</taxon>
        <taxon>Ericales</taxon>
        <taxon>Ericaceae</taxon>
        <taxon>Ericoideae</taxon>
        <taxon>Rhodoreae</taxon>
        <taxon>Rhododendron</taxon>
    </lineage>
</organism>
<dbReference type="Gene3D" id="2.40.50.140">
    <property type="entry name" value="Nucleic acid-binding proteins"/>
    <property type="match status" value="1"/>
</dbReference>